<feature type="domain" description="Amine oxidase" evidence="6">
    <location>
        <begin position="46"/>
        <end position="475"/>
    </location>
</feature>
<dbReference type="InterPro" id="IPR036188">
    <property type="entry name" value="FAD/NAD-bd_sf"/>
</dbReference>
<dbReference type="OrthoDB" id="5046242at2759"/>
<feature type="binding site" evidence="3">
    <location>
        <begin position="67"/>
        <end position="68"/>
    </location>
    <ligand>
        <name>FAD</name>
        <dbReference type="ChEBI" id="CHEBI:57692"/>
    </ligand>
</feature>
<gene>
    <name evidence="7" type="ORF">EVG20_g2188</name>
</gene>
<keyword evidence="5" id="KW-0732">Signal</keyword>
<protein>
    <recommendedName>
        <fullName evidence="4">Amine oxidase</fullName>
        <ecNumber evidence="4">1.4.3.-</ecNumber>
    </recommendedName>
</protein>
<keyword evidence="2 4" id="KW-0560">Oxidoreductase</keyword>
<dbReference type="Pfam" id="PF01593">
    <property type="entry name" value="Amino_oxidase"/>
    <property type="match status" value="1"/>
</dbReference>
<name>A0A4Y9ZAJ7_9AGAM</name>
<feature type="chain" id="PRO_5021267004" description="Amine oxidase" evidence="5">
    <location>
        <begin position="25"/>
        <end position="506"/>
    </location>
</feature>
<dbReference type="Gene3D" id="3.90.660.10">
    <property type="match status" value="1"/>
</dbReference>
<keyword evidence="8" id="KW-1185">Reference proteome</keyword>
<dbReference type="GO" id="GO:0006598">
    <property type="term" value="P:polyamine catabolic process"/>
    <property type="evidence" value="ECO:0007669"/>
    <property type="project" value="TreeGrafter"/>
</dbReference>
<evidence type="ECO:0000256" key="3">
    <source>
        <dbReference type="PIRSR" id="PIRSR601613-1"/>
    </source>
</evidence>
<comment type="caution">
    <text evidence="7">The sequence shown here is derived from an EMBL/GenBank/DDBJ whole genome shotgun (WGS) entry which is preliminary data.</text>
</comment>
<dbReference type="AlphaFoldDB" id="A0A4Y9ZAJ7"/>
<evidence type="ECO:0000256" key="1">
    <source>
        <dbReference type="ARBA" id="ARBA00001974"/>
    </source>
</evidence>
<keyword evidence="4" id="KW-0274">FAD</keyword>
<dbReference type="GO" id="GO:0016491">
    <property type="term" value="F:oxidoreductase activity"/>
    <property type="evidence" value="ECO:0007669"/>
    <property type="project" value="UniProtKB-KW"/>
</dbReference>
<dbReference type="Gene3D" id="3.50.50.60">
    <property type="entry name" value="FAD/NAD(P)-binding domain"/>
    <property type="match status" value="1"/>
</dbReference>
<dbReference type="InterPro" id="IPR001613">
    <property type="entry name" value="Flavin_amine_oxidase"/>
</dbReference>
<proteinExistence type="inferred from homology"/>
<dbReference type="STRING" id="205917.A0A4Y9ZAJ7"/>
<keyword evidence="4" id="KW-0285">Flavoprotein</keyword>
<dbReference type="EC" id="1.4.3.-" evidence="4"/>
<dbReference type="SUPFAM" id="SSF51905">
    <property type="entry name" value="FAD/NAD(P)-binding domain"/>
    <property type="match status" value="1"/>
</dbReference>
<dbReference type="Proteomes" id="UP000298327">
    <property type="component" value="Unassembled WGS sequence"/>
</dbReference>
<organism evidence="7 8">
    <name type="scientific">Dentipellis fragilis</name>
    <dbReference type="NCBI Taxonomy" id="205917"/>
    <lineage>
        <taxon>Eukaryota</taxon>
        <taxon>Fungi</taxon>
        <taxon>Dikarya</taxon>
        <taxon>Basidiomycota</taxon>
        <taxon>Agaricomycotina</taxon>
        <taxon>Agaricomycetes</taxon>
        <taxon>Russulales</taxon>
        <taxon>Hericiaceae</taxon>
        <taxon>Dentipellis</taxon>
    </lineage>
</organism>
<sequence length="506" mass="56181">MHLSYLRVLSLTCALGFRVVPTHAILAQPNEKPQNDVQVLILGGGVAGIIAARSLHEKGIDNFKIVEARDELGGRMKAFQFGSPGKQVTLELGANWVQGTQTGDGPANPIFELAKKHNLSTQVSDYYDSMTTYDYTGAVNYIDTFNKAIDAYTNLTIVGGGRVPNALVDTTSRTGYSLVGVKPKTAQELASEYYLFDWEYAQTPEQTSWIASSWANNFTYDPDQGGFSDGNLLSIDQRGFAHLIKAEGDEFLKPEQILLNTTVKSVAYSAHGVSVTSVNGTKITADYAITTFSLGVLQNDDVTFEPSLPEWKQEAIQSMTMATYTKIFLQFPDNFWFDTQFALYADRERGRYPVWQSLDVKGFFPGSGIVFVTVTGDYSQRIEALPNSQVQEEVLGVLRSMYPNVTIPDPIAFHFPRWFEDPLYRGSYSNWPSSFVSDHHENLRATLQERLWFTGEAMSQKYFGFLHGAYFEGQATGNSVADCIHKGGCAGLPHVEQVHNASPYVL</sequence>
<evidence type="ECO:0000313" key="8">
    <source>
        <dbReference type="Proteomes" id="UP000298327"/>
    </source>
</evidence>
<reference evidence="7 8" key="1">
    <citation type="submission" date="2019-02" db="EMBL/GenBank/DDBJ databases">
        <title>Genome sequencing of the rare red list fungi Dentipellis fragilis.</title>
        <authorList>
            <person name="Buettner E."/>
            <person name="Kellner H."/>
        </authorList>
    </citation>
    <scope>NUCLEOTIDE SEQUENCE [LARGE SCALE GENOMIC DNA]</scope>
    <source>
        <strain evidence="7 8">DSM 105465</strain>
    </source>
</reference>
<evidence type="ECO:0000256" key="5">
    <source>
        <dbReference type="SAM" id="SignalP"/>
    </source>
</evidence>
<dbReference type="InterPro" id="IPR050281">
    <property type="entry name" value="Flavin_monoamine_oxidase"/>
</dbReference>
<dbReference type="PRINTS" id="PR00757">
    <property type="entry name" value="AMINEOXDASEF"/>
</dbReference>
<accession>A0A4Y9ZAJ7</accession>
<feature type="binding site" evidence="3">
    <location>
        <position position="263"/>
    </location>
    <ligand>
        <name>FAD</name>
        <dbReference type="ChEBI" id="CHEBI:57692"/>
    </ligand>
</feature>
<comment type="similarity">
    <text evidence="4">Belongs to the flavin monoamine oxidase family.</text>
</comment>
<dbReference type="InterPro" id="IPR002937">
    <property type="entry name" value="Amino_oxidase"/>
</dbReference>
<dbReference type="PANTHER" id="PTHR10742">
    <property type="entry name" value="FLAVIN MONOAMINE OXIDASE"/>
    <property type="match status" value="1"/>
</dbReference>
<feature type="signal peptide" evidence="5">
    <location>
        <begin position="1"/>
        <end position="24"/>
    </location>
</feature>
<evidence type="ECO:0000259" key="6">
    <source>
        <dbReference type="Pfam" id="PF01593"/>
    </source>
</evidence>
<evidence type="ECO:0000256" key="4">
    <source>
        <dbReference type="RuleBase" id="RU362067"/>
    </source>
</evidence>
<evidence type="ECO:0000256" key="2">
    <source>
        <dbReference type="ARBA" id="ARBA00023002"/>
    </source>
</evidence>
<dbReference type="SUPFAM" id="SSF54373">
    <property type="entry name" value="FAD-linked reductases, C-terminal domain"/>
    <property type="match status" value="1"/>
</dbReference>
<evidence type="ECO:0000313" key="7">
    <source>
        <dbReference type="EMBL" id="TFY70821.1"/>
    </source>
</evidence>
<dbReference type="PANTHER" id="PTHR10742:SF313">
    <property type="entry name" value="AMINE OXIDASE"/>
    <property type="match status" value="1"/>
</dbReference>
<comment type="cofactor">
    <cofactor evidence="1 4">
        <name>FAD</name>
        <dbReference type="ChEBI" id="CHEBI:57692"/>
    </cofactor>
</comment>
<dbReference type="EMBL" id="SEOQ01000081">
    <property type="protein sequence ID" value="TFY70821.1"/>
    <property type="molecule type" value="Genomic_DNA"/>
</dbReference>